<accession>A0A858RF43</accession>
<keyword evidence="4" id="KW-1185">Reference proteome</keyword>
<keyword evidence="2" id="KW-0732">Signal</keyword>
<evidence type="ECO:0000256" key="1">
    <source>
        <dbReference type="SAM" id="MobiDB-lite"/>
    </source>
</evidence>
<feature type="signal peptide" evidence="2">
    <location>
        <begin position="1"/>
        <end position="23"/>
    </location>
</feature>
<dbReference type="AlphaFoldDB" id="A0A858RF43"/>
<evidence type="ECO:0000313" key="4">
    <source>
        <dbReference type="Proteomes" id="UP000501812"/>
    </source>
</evidence>
<dbReference type="EMBL" id="CP051774">
    <property type="protein sequence ID" value="QJE95184.1"/>
    <property type="molecule type" value="Genomic_DNA"/>
</dbReference>
<evidence type="ECO:0000256" key="2">
    <source>
        <dbReference type="SAM" id="SignalP"/>
    </source>
</evidence>
<protein>
    <submittedName>
        <fullName evidence="3">Uncharacterized protein</fullName>
    </submittedName>
</protein>
<proteinExistence type="predicted"/>
<sequence>MKKTALLLLLTGMVLSLPTDVHAQGNNNNGQNQNQNQDNKKDDDEEEEESNAEETESAKRFWQATLPSGNYMAALDHISSISMHEYVLDGQLLVNEMVVDTGGRSLARFYHVASVTEAAGSNTATRIAERGRQLIDQAGERVGTNVHNLAQKNYPTTSHAGMVEYRVLNLNDLKALYKSLQSAWETNRGKTITIR</sequence>
<dbReference type="Proteomes" id="UP000501812">
    <property type="component" value="Chromosome"/>
</dbReference>
<dbReference type="RefSeq" id="WP_169453405.1">
    <property type="nucleotide sequence ID" value="NZ_CP051774.1"/>
</dbReference>
<feature type="chain" id="PRO_5032962280" evidence="2">
    <location>
        <begin position="24"/>
        <end position="195"/>
    </location>
</feature>
<dbReference type="KEGG" id="luo:HHL09_05140"/>
<feature type="compositionally biased region" description="Low complexity" evidence="1">
    <location>
        <begin position="24"/>
        <end position="37"/>
    </location>
</feature>
<name>A0A858RF43_9BACT</name>
<feature type="compositionally biased region" description="Acidic residues" evidence="1">
    <location>
        <begin position="43"/>
        <end position="55"/>
    </location>
</feature>
<evidence type="ECO:0000313" key="3">
    <source>
        <dbReference type="EMBL" id="QJE95184.1"/>
    </source>
</evidence>
<organism evidence="3 4">
    <name type="scientific">Luteolibacter luteus</name>
    <dbReference type="NCBI Taxonomy" id="2728835"/>
    <lineage>
        <taxon>Bacteria</taxon>
        <taxon>Pseudomonadati</taxon>
        <taxon>Verrucomicrobiota</taxon>
        <taxon>Verrucomicrobiia</taxon>
        <taxon>Verrucomicrobiales</taxon>
        <taxon>Verrucomicrobiaceae</taxon>
        <taxon>Luteolibacter</taxon>
    </lineage>
</organism>
<reference evidence="3 4" key="1">
    <citation type="submission" date="2020-04" db="EMBL/GenBank/DDBJ databases">
        <title>Luteolibacter sp. G-1-1-1 isolated from soil.</title>
        <authorList>
            <person name="Dahal R.H."/>
        </authorList>
    </citation>
    <scope>NUCLEOTIDE SEQUENCE [LARGE SCALE GENOMIC DNA]</scope>
    <source>
        <strain evidence="3 4">G-1-1-1</strain>
    </source>
</reference>
<gene>
    <name evidence="3" type="ORF">HHL09_05140</name>
</gene>
<feature type="region of interest" description="Disordered" evidence="1">
    <location>
        <begin position="21"/>
        <end position="59"/>
    </location>
</feature>